<keyword evidence="4" id="KW-1185">Reference proteome</keyword>
<dbReference type="PANTHER" id="PTHR33155">
    <property type="entry name" value="FANTASTIC FOUR-LIKE PROTEIN (DUF3049)"/>
    <property type="match status" value="1"/>
</dbReference>
<dbReference type="GeneID" id="107434153"/>
<feature type="compositionally biased region" description="Low complexity" evidence="2">
    <location>
        <begin position="26"/>
        <end position="39"/>
    </location>
</feature>
<organism evidence="4 5">
    <name type="scientific">Ziziphus jujuba</name>
    <name type="common">Chinese jujube</name>
    <name type="synonym">Ziziphus sativa</name>
    <dbReference type="NCBI Taxonomy" id="326968"/>
    <lineage>
        <taxon>Eukaryota</taxon>
        <taxon>Viridiplantae</taxon>
        <taxon>Streptophyta</taxon>
        <taxon>Embryophyta</taxon>
        <taxon>Tracheophyta</taxon>
        <taxon>Spermatophyta</taxon>
        <taxon>Magnoliopsida</taxon>
        <taxon>eudicotyledons</taxon>
        <taxon>Gunneridae</taxon>
        <taxon>Pentapetalae</taxon>
        <taxon>rosids</taxon>
        <taxon>fabids</taxon>
        <taxon>Rosales</taxon>
        <taxon>Rhamnaceae</taxon>
        <taxon>Paliureae</taxon>
        <taxon>Ziziphus</taxon>
    </lineage>
</organism>
<dbReference type="InterPro" id="IPR021410">
    <property type="entry name" value="FAF"/>
</dbReference>
<reference evidence="5" key="1">
    <citation type="submission" date="2025-08" db="UniProtKB">
        <authorList>
            <consortium name="RefSeq"/>
        </authorList>
    </citation>
    <scope>IDENTIFICATION</scope>
    <source>
        <tissue evidence="5">Seedling</tissue>
    </source>
</reference>
<feature type="domain" description="FAF" evidence="3">
    <location>
        <begin position="137"/>
        <end position="191"/>
    </location>
</feature>
<evidence type="ECO:0000256" key="2">
    <source>
        <dbReference type="SAM" id="MobiDB-lite"/>
    </source>
</evidence>
<evidence type="ECO:0000313" key="5">
    <source>
        <dbReference type="RefSeq" id="XP_015901062.1"/>
    </source>
</evidence>
<feature type="region of interest" description="Disordered" evidence="2">
    <location>
        <begin position="1"/>
        <end position="45"/>
    </location>
</feature>
<dbReference type="InterPro" id="IPR046431">
    <property type="entry name" value="FAF_dom"/>
</dbReference>
<accession>A0A6P4AYD3</accession>
<name>A0A6P4AYD3_ZIZJJ</name>
<dbReference type="KEGG" id="zju:107434153"/>
<dbReference type="Pfam" id="PF11250">
    <property type="entry name" value="FAF"/>
    <property type="match status" value="1"/>
</dbReference>
<comment type="similarity">
    <text evidence="1">Belongs to the fantastic four family.</text>
</comment>
<evidence type="ECO:0000256" key="1">
    <source>
        <dbReference type="ARBA" id="ARBA00008690"/>
    </source>
</evidence>
<feature type="compositionally biased region" description="Low complexity" evidence="2">
    <location>
        <begin position="1"/>
        <end position="11"/>
    </location>
</feature>
<sequence>MTSSSSNSFSSLRDMLKPPPYKRPKSSSSSSSFSSSSLSTPLSEPIEGNYDPFAGLFDNLSVKESSGGSSSLDSFIPPVLSSAASSVSDLSLQTTTAENLSMENSQEEEEEKNKYPNGRTWCVKAGGDPWKTNNNPFPPPISCLKSIKNGKTFAYMKFNEDDKSFVVEEVKIPNRDLLRSSRADGRLKLYLVLSGDDDDDDDYDEATEMEEDEFQIVKADSDEEEEEEDSN</sequence>
<feature type="region of interest" description="Disordered" evidence="2">
    <location>
        <begin position="86"/>
        <end position="119"/>
    </location>
</feature>
<feature type="compositionally biased region" description="Acidic residues" evidence="2">
    <location>
        <begin position="195"/>
        <end position="214"/>
    </location>
</feature>
<dbReference type="Proteomes" id="UP001652623">
    <property type="component" value="Chromosome 8"/>
</dbReference>
<evidence type="ECO:0000313" key="4">
    <source>
        <dbReference type="Proteomes" id="UP001652623"/>
    </source>
</evidence>
<proteinExistence type="inferred from homology"/>
<dbReference type="PANTHER" id="PTHR33155:SF64">
    <property type="entry name" value="FAF DOMAIN-CONTAINING PROTEIN"/>
    <property type="match status" value="1"/>
</dbReference>
<dbReference type="AlphaFoldDB" id="A0A6P4AYD3"/>
<feature type="region of interest" description="Disordered" evidence="2">
    <location>
        <begin position="194"/>
        <end position="231"/>
    </location>
</feature>
<gene>
    <name evidence="5" type="primary">LOC107434153</name>
</gene>
<evidence type="ECO:0000259" key="3">
    <source>
        <dbReference type="Pfam" id="PF11250"/>
    </source>
</evidence>
<feature type="compositionally biased region" description="Acidic residues" evidence="2">
    <location>
        <begin position="221"/>
        <end position="231"/>
    </location>
</feature>
<dbReference type="RefSeq" id="XP_015901062.1">
    <property type="nucleotide sequence ID" value="XM_016045576.1"/>
</dbReference>
<dbReference type="InParanoid" id="A0A6P4AYD3"/>
<feature type="compositionally biased region" description="Low complexity" evidence="2">
    <location>
        <begin position="86"/>
        <end position="104"/>
    </location>
</feature>
<protein>
    <submittedName>
        <fullName evidence="5">Protein FANTASTIC FOUR 1-like</fullName>
    </submittedName>
</protein>